<gene>
    <name evidence="1" type="ORF">EIY72_23120</name>
</gene>
<protein>
    <submittedName>
        <fullName evidence="1">Uncharacterized protein</fullName>
    </submittedName>
</protein>
<comment type="caution">
    <text evidence="1">The sequence shown here is derived from an EMBL/GenBank/DDBJ whole genome shotgun (WGS) entry which is preliminary data.</text>
</comment>
<accession>A0A1H2PJP1</accession>
<proteinExistence type="predicted"/>
<organism evidence="1 2">
    <name type="scientific">Pseudomonas vancouverensis</name>
    <dbReference type="NCBI Taxonomy" id="95300"/>
    <lineage>
        <taxon>Bacteria</taxon>
        <taxon>Pseudomonadati</taxon>
        <taxon>Pseudomonadota</taxon>
        <taxon>Gammaproteobacteria</taxon>
        <taxon>Pseudomonadales</taxon>
        <taxon>Pseudomonadaceae</taxon>
        <taxon>Pseudomonas</taxon>
    </lineage>
</organism>
<dbReference type="EMBL" id="RRZK01000030">
    <property type="protein sequence ID" value="TDB58438.1"/>
    <property type="molecule type" value="Genomic_DNA"/>
</dbReference>
<dbReference type="Proteomes" id="UP000295254">
    <property type="component" value="Unassembled WGS sequence"/>
</dbReference>
<evidence type="ECO:0000313" key="2">
    <source>
        <dbReference type="Proteomes" id="UP000295254"/>
    </source>
</evidence>
<evidence type="ECO:0000313" key="1">
    <source>
        <dbReference type="EMBL" id="TDB58438.1"/>
    </source>
</evidence>
<keyword evidence="2" id="KW-1185">Reference proteome</keyword>
<dbReference type="OrthoDB" id="7032426at2"/>
<dbReference type="AlphaFoldDB" id="A0A1H2PJP1"/>
<name>A0A1H2PJP1_PSEVA</name>
<reference evidence="2" key="1">
    <citation type="journal article" date="2019" name="bioRxiv">
        <title>Bacterially produced spermidine induces plant systemic susceptibility to pathogens.</title>
        <authorList>
            <person name="Melnyk R.A."/>
            <person name="Beskrovnaya P.A."/>
            <person name="Liu Z."/>
            <person name="Song Y."/>
            <person name="Haney C.H."/>
        </authorList>
    </citation>
    <scope>NUCLEOTIDE SEQUENCE [LARGE SCALE GENOMIC DNA]</scope>
    <source>
        <strain evidence="2">Dha-51</strain>
    </source>
</reference>
<sequence length="187" mass="20772">MNNLIENSFIATLRMRDHNINLLELLHEKPALATIHLFSGGFFTGASQTFDHSHLLGIRPAQQGGSAHPLKLHFRYTGNGYVLSIKNSGAYYNKLISECWRNILGAVNSDEDNPTTFTLLDHHGKPITLSKIISTHTPVSLVTEDDKYVGGETAKGSPYVYLARTKERSKITFALSILERKVPHANS</sequence>
<dbReference type="RefSeq" id="WP_093230047.1">
    <property type="nucleotide sequence ID" value="NZ_LT629803.1"/>
</dbReference>